<feature type="domain" description="RNA-polymerase II-associated protein 3-like C-terminal" evidence="12">
    <location>
        <begin position="108"/>
        <end position="196"/>
    </location>
</feature>
<dbReference type="PANTHER" id="PTHR28572:SF1">
    <property type="entry name" value="COILED-COIL DOMAIN-CONTAINING PROTEIN 103"/>
    <property type="match status" value="1"/>
</dbReference>
<evidence type="ECO:0000259" key="12">
    <source>
        <dbReference type="Pfam" id="PF13877"/>
    </source>
</evidence>
<comment type="subunit">
    <text evidence="4">Homodimer.</text>
</comment>
<organism evidence="14 15">
    <name type="scientific">Branchiostoma lanceolatum</name>
    <name type="common">Common lancelet</name>
    <name type="synonym">Amphioxus lanceolatum</name>
    <dbReference type="NCBI Taxonomy" id="7740"/>
    <lineage>
        <taxon>Eukaryota</taxon>
        <taxon>Metazoa</taxon>
        <taxon>Chordata</taxon>
        <taxon>Cephalochordata</taxon>
        <taxon>Leptocardii</taxon>
        <taxon>Amphioxiformes</taxon>
        <taxon>Branchiostomatidae</taxon>
        <taxon>Branchiostoma</taxon>
    </lineage>
</organism>
<evidence type="ECO:0000256" key="9">
    <source>
        <dbReference type="ARBA" id="ARBA00023273"/>
    </source>
</evidence>
<evidence type="ECO:0000256" key="8">
    <source>
        <dbReference type="ARBA" id="ARBA00023069"/>
    </source>
</evidence>
<feature type="compositionally biased region" description="Polar residues" evidence="11">
    <location>
        <begin position="89"/>
        <end position="100"/>
    </location>
</feature>
<dbReference type="GO" id="GO:0031514">
    <property type="term" value="C:motile cilium"/>
    <property type="evidence" value="ECO:0007669"/>
    <property type="project" value="UniProtKB-SubCell"/>
</dbReference>
<feature type="region of interest" description="Disordered" evidence="11">
    <location>
        <begin position="89"/>
        <end position="109"/>
    </location>
</feature>
<evidence type="ECO:0000256" key="10">
    <source>
        <dbReference type="ARBA" id="ARBA00049986"/>
    </source>
</evidence>
<evidence type="ECO:0000256" key="4">
    <source>
        <dbReference type="ARBA" id="ARBA00011738"/>
    </source>
</evidence>
<dbReference type="InterPro" id="IPR042422">
    <property type="entry name" value="CC103"/>
</dbReference>
<evidence type="ECO:0000256" key="11">
    <source>
        <dbReference type="SAM" id="MobiDB-lite"/>
    </source>
</evidence>
<sequence length="235" mass="27022">MVNMASHLESEEDVLDFRKLERELAAAVEADHKYQRENDAKFRAIKQQVGSYDEFRDIVMASHLRPLEKKDNLQNMEVKQPWNVHATTQADRENTAQPQIKQDEDKLPKNGHEFARGWKRYCKTPPDKYKFIKKIGGEQLANIFKNEISFGLLGEIVTALNDSYLQEDSGFVYHVLDGLTKVGRFELSVDFLSSKESQAVKELLAKLTNNLSDDDGIEEVNSRLDALRKRYKVSS</sequence>
<keyword evidence="8" id="KW-0969">Cilium</keyword>
<evidence type="ECO:0000313" key="14">
    <source>
        <dbReference type="EMBL" id="CAH1249025.1"/>
    </source>
</evidence>
<evidence type="ECO:0000259" key="13">
    <source>
        <dbReference type="Pfam" id="PF15867"/>
    </source>
</evidence>
<dbReference type="GO" id="GO:0036157">
    <property type="term" value="C:outer dynein arm"/>
    <property type="evidence" value="ECO:0007669"/>
    <property type="project" value="InterPro"/>
</dbReference>
<evidence type="ECO:0000256" key="2">
    <source>
        <dbReference type="ARBA" id="ARBA00004230"/>
    </source>
</evidence>
<dbReference type="Pfam" id="PF15867">
    <property type="entry name" value="Dynein_attach_N"/>
    <property type="match status" value="1"/>
</dbReference>
<dbReference type="Proteomes" id="UP000838412">
    <property type="component" value="Chromosome 17"/>
</dbReference>
<dbReference type="GO" id="GO:0036159">
    <property type="term" value="P:inner dynein arm assembly"/>
    <property type="evidence" value="ECO:0007669"/>
    <property type="project" value="TreeGrafter"/>
</dbReference>
<keyword evidence="7" id="KW-0282">Flagellum</keyword>
<dbReference type="GO" id="GO:0007368">
    <property type="term" value="P:determination of left/right symmetry"/>
    <property type="evidence" value="ECO:0007669"/>
    <property type="project" value="TreeGrafter"/>
</dbReference>
<keyword evidence="6" id="KW-0970">Cilium biogenesis/degradation</keyword>
<dbReference type="PANTHER" id="PTHR28572">
    <property type="entry name" value="COILED-COIL DOMAIN-CONTAINING PROTEIN 103"/>
    <property type="match status" value="1"/>
</dbReference>
<dbReference type="InterPro" id="IPR031733">
    <property type="entry name" value="Dynein_attach_N"/>
</dbReference>
<evidence type="ECO:0000313" key="15">
    <source>
        <dbReference type="Proteomes" id="UP000838412"/>
    </source>
</evidence>
<name>A0A8K0EHW9_BRALA</name>
<evidence type="ECO:0000256" key="5">
    <source>
        <dbReference type="ARBA" id="ARBA00022490"/>
    </source>
</evidence>
<dbReference type="OrthoDB" id="447931at2759"/>
<protein>
    <submittedName>
        <fullName evidence="14">CCDC103 protein</fullName>
    </submittedName>
</protein>
<dbReference type="EMBL" id="OV696702">
    <property type="protein sequence ID" value="CAH1249025.1"/>
    <property type="molecule type" value="Genomic_DNA"/>
</dbReference>
<gene>
    <name evidence="14" type="primary">CCDC103</name>
    <name evidence="14" type="ORF">BLAG_LOCUS10266</name>
</gene>
<comment type="subcellular location">
    <subcellularLocation>
        <location evidence="2">Cell projection</location>
        <location evidence="2">Cilium</location>
        <location evidence="2">Flagellum</location>
    </subcellularLocation>
    <subcellularLocation>
        <location evidence="3">Cytoplasm</location>
    </subcellularLocation>
</comment>
<proteinExistence type="inferred from homology"/>
<comment type="similarity">
    <text evidence="10">Belongs to the DNAAF19/PR46b family.</text>
</comment>
<keyword evidence="15" id="KW-1185">Reference proteome</keyword>
<dbReference type="GO" id="GO:0003351">
    <property type="term" value="P:epithelial cilium movement involved in extracellular fluid movement"/>
    <property type="evidence" value="ECO:0007669"/>
    <property type="project" value="TreeGrafter"/>
</dbReference>
<dbReference type="InterPro" id="IPR025986">
    <property type="entry name" value="RPAP3-like_C"/>
</dbReference>
<dbReference type="GO" id="GO:0005576">
    <property type="term" value="C:extracellular region"/>
    <property type="evidence" value="ECO:0007669"/>
    <property type="project" value="GOC"/>
</dbReference>
<reference evidence="14" key="1">
    <citation type="submission" date="2022-01" db="EMBL/GenBank/DDBJ databases">
        <authorList>
            <person name="Braso-Vives M."/>
        </authorList>
    </citation>
    <scope>NUCLEOTIDE SEQUENCE</scope>
</reference>
<dbReference type="AlphaFoldDB" id="A0A8K0EHW9"/>
<dbReference type="Pfam" id="PF13877">
    <property type="entry name" value="RPAP3_C"/>
    <property type="match status" value="1"/>
</dbReference>
<evidence type="ECO:0000256" key="7">
    <source>
        <dbReference type="ARBA" id="ARBA00022846"/>
    </source>
</evidence>
<accession>A0A8K0EHW9</accession>
<keyword evidence="5" id="KW-0963">Cytoplasm</keyword>
<evidence type="ECO:0000256" key="6">
    <source>
        <dbReference type="ARBA" id="ARBA00022794"/>
    </source>
</evidence>
<evidence type="ECO:0000256" key="3">
    <source>
        <dbReference type="ARBA" id="ARBA00004496"/>
    </source>
</evidence>
<comment type="function">
    <text evidence="1">Dynein-attachment factor required for cilia motility.</text>
</comment>
<feature type="domain" description="Dynein attachment factor N-terminal" evidence="13">
    <location>
        <begin position="15"/>
        <end position="83"/>
    </location>
</feature>
<keyword evidence="9" id="KW-0966">Cell projection</keyword>
<evidence type="ECO:0000256" key="1">
    <source>
        <dbReference type="ARBA" id="ARBA00004048"/>
    </source>
</evidence>